<dbReference type="RefSeq" id="WP_013313127.1">
    <property type="nucleotide sequence ID" value="NC_014484.1"/>
</dbReference>
<keyword evidence="2" id="KW-0597">Phosphoprotein</keyword>
<reference evidence="9 10" key="2">
    <citation type="journal article" date="2010" name="J. Bacteriol.">
        <title>Genome sequence of the polysaccharide-degrading, thermophilic anaerobe Spirochaeta thermophila DSM 6192.</title>
        <authorList>
            <person name="Angelov A."/>
            <person name="Liebl S."/>
            <person name="Ballschmiter M."/>
            <person name="Bomeke M."/>
            <person name="Lehmann R."/>
            <person name="Liesegang H."/>
            <person name="Daniel R."/>
            <person name="Liebl W."/>
        </authorList>
    </citation>
    <scope>NUCLEOTIDE SEQUENCE [LARGE SCALE GENOMIC DNA]</scope>
    <source>
        <strain evidence="10">ATCC 49972 / DSM 6192 / RI 19.B1</strain>
    </source>
</reference>
<keyword evidence="7" id="KW-0812">Transmembrane</keyword>
<feature type="region of interest" description="Disordered" evidence="6">
    <location>
        <begin position="199"/>
        <end position="222"/>
    </location>
</feature>
<keyword evidence="3" id="KW-0285">Flavoprotein</keyword>
<proteinExistence type="predicted"/>
<dbReference type="Proteomes" id="UP000001296">
    <property type="component" value="Chromosome"/>
</dbReference>
<accession>E0RP92</accession>
<evidence type="ECO:0000256" key="3">
    <source>
        <dbReference type="ARBA" id="ARBA00022630"/>
    </source>
</evidence>
<evidence type="ECO:0000313" key="10">
    <source>
        <dbReference type="Proteomes" id="UP000001296"/>
    </source>
</evidence>
<dbReference type="GO" id="GO:0010181">
    <property type="term" value="F:FMN binding"/>
    <property type="evidence" value="ECO:0007669"/>
    <property type="project" value="InterPro"/>
</dbReference>
<dbReference type="PANTHER" id="PTHR36118:SF1">
    <property type="entry name" value="ION-TRANSLOCATING OXIDOREDUCTASE COMPLEX SUBUNIT G"/>
    <property type="match status" value="1"/>
</dbReference>
<dbReference type="GO" id="GO:0005886">
    <property type="term" value="C:plasma membrane"/>
    <property type="evidence" value="ECO:0007669"/>
    <property type="project" value="InterPro"/>
</dbReference>
<evidence type="ECO:0000259" key="8">
    <source>
        <dbReference type="SMART" id="SM00900"/>
    </source>
</evidence>
<protein>
    <recommendedName>
        <fullName evidence="8">FMN-binding domain-containing protein</fullName>
    </recommendedName>
</protein>
<feature type="domain" description="FMN-binding" evidence="8">
    <location>
        <begin position="95"/>
        <end position="192"/>
    </location>
</feature>
<dbReference type="GO" id="GO:0022900">
    <property type="term" value="P:electron transport chain"/>
    <property type="evidence" value="ECO:0007669"/>
    <property type="project" value="InterPro"/>
</dbReference>
<dbReference type="KEGG" id="sta:STHERM_c03130"/>
<dbReference type="Pfam" id="PF04205">
    <property type="entry name" value="FMN_bind"/>
    <property type="match status" value="1"/>
</dbReference>
<keyword evidence="5" id="KW-0249">Electron transport</keyword>
<dbReference type="SMART" id="SM00900">
    <property type="entry name" value="FMN_bind"/>
    <property type="match status" value="1"/>
</dbReference>
<dbReference type="eggNOG" id="COG2869">
    <property type="taxonomic scope" value="Bacteria"/>
</dbReference>
<sequence>MNRNSLPYVVLFSFIVTALFVTILAAAHLGTRERVLLAEERRLREAVLHALKTPASGEEARRTFARLSVAALPDGTRIYRTPEPRSYAVELSGPGLWGTIRAVVGISGDLSRILGLAILEQNETPGLGGRITEPWFLSQFEAERIGPDGIAVRQTGRSGDPDPDNSQVDGITGATRTSQAIETLVDRAVITLKEALPTLSEEDFAPVEAPRPRTSPDDERSR</sequence>
<keyword evidence="4" id="KW-0288">FMN</keyword>
<evidence type="ECO:0000313" key="9">
    <source>
        <dbReference type="EMBL" id="ADN01286.1"/>
    </source>
</evidence>
<evidence type="ECO:0000256" key="7">
    <source>
        <dbReference type="SAM" id="Phobius"/>
    </source>
</evidence>
<dbReference type="GO" id="GO:0009055">
    <property type="term" value="F:electron transfer activity"/>
    <property type="evidence" value="ECO:0007669"/>
    <property type="project" value="InterPro"/>
</dbReference>
<reference key="1">
    <citation type="submission" date="2009-08" db="EMBL/GenBank/DDBJ databases">
        <title>The genome sequence of Spirochaeta thermophila DSM6192.</title>
        <authorList>
            <person name="Angelov A."/>
            <person name="Mientus M."/>
            <person name="Wittenberg S."/>
            <person name="Lehmann R."/>
            <person name="Liesegang H."/>
            <person name="Daniel R."/>
            <person name="Liebl W."/>
        </authorList>
    </citation>
    <scope>NUCLEOTIDE SEQUENCE</scope>
    <source>
        <strain>DSM 6192</strain>
    </source>
</reference>
<name>E0RP92_WINT6</name>
<keyword evidence="7" id="KW-1133">Transmembrane helix</keyword>
<keyword evidence="1" id="KW-0813">Transport</keyword>
<evidence type="ECO:0000256" key="2">
    <source>
        <dbReference type="ARBA" id="ARBA00022553"/>
    </source>
</evidence>
<gene>
    <name evidence="9" type="ordered locus">STHERM_c03130</name>
</gene>
<dbReference type="AlphaFoldDB" id="E0RP92"/>
<feature type="compositionally biased region" description="Basic and acidic residues" evidence="6">
    <location>
        <begin position="210"/>
        <end position="222"/>
    </location>
</feature>
<keyword evidence="7" id="KW-0472">Membrane</keyword>
<evidence type="ECO:0000256" key="5">
    <source>
        <dbReference type="ARBA" id="ARBA00022982"/>
    </source>
</evidence>
<dbReference type="InterPro" id="IPR007329">
    <property type="entry name" value="FMN-bd"/>
</dbReference>
<evidence type="ECO:0000256" key="4">
    <source>
        <dbReference type="ARBA" id="ARBA00022643"/>
    </source>
</evidence>
<dbReference type="HOGENOM" id="CLU_077882_0_2_12"/>
<organism evidence="9 10">
    <name type="scientific">Winmispira thermophila (strain ATCC 49972 / DSM 6192 / RI 19.B1)</name>
    <name type="common">Spirochaeta thermophila</name>
    <dbReference type="NCBI Taxonomy" id="665571"/>
    <lineage>
        <taxon>Bacteria</taxon>
        <taxon>Pseudomonadati</taxon>
        <taxon>Spirochaetota</taxon>
        <taxon>Spirochaetia</taxon>
        <taxon>Winmispirales</taxon>
        <taxon>Winmispiraceae</taxon>
        <taxon>Winmispira</taxon>
    </lineage>
</organism>
<feature type="compositionally biased region" description="Polar residues" evidence="6">
    <location>
        <begin position="164"/>
        <end position="177"/>
    </location>
</feature>
<feature type="region of interest" description="Disordered" evidence="6">
    <location>
        <begin position="151"/>
        <end position="177"/>
    </location>
</feature>
<dbReference type="PANTHER" id="PTHR36118">
    <property type="entry name" value="ION-TRANSLOCATING OXIDOREDUCTASE COMPLEX SUBUNIT G"/>
    <property type="match status" value="1"/>
</dbReference>
<evidence type="ECO:0000256" key="6">
    <source>
        <dbReference type="SAM" id="MobiDB-lite"/>
    </source>
</evidence>
<dbReference type="PaxDb" id="665571-STHERM_c03130"/>
<dbReference type="EMBL" id="CP001698">
    <property type="protein sequence ID" value="ADN01286.1"/>
    <property type="molecule type" value="Genomic_DNA"/>
</dbReference>
<dbReference type="InterPro" id="IPR010209">
    <property type="entry name" value="Ion_transpt_RnfG/RsxG"/>
</dbReference>
<evidence type="ECO:0000256" key="1">
    <source>
        <dbReference type="ARBA" id="ARBA00022448"/>
    </source>
</evidence>
<feature type="transmembrane region" description="Helical" evidence="7">
    <location>
        <begin position="6"/>
        <end position="27"/>
    </location>
</feature>